<dbReference type="PROSITE" id="PS00903">
    <property type="entry name" value="CYT_DCMP_DEAMINASES_1"/>
    <property type="match status" value="1"/>
</dbReference>
<dbReference type="SUPFAM" id="SSF53927">
    <property type="entry name" value="Cytidine deaminase-like"/>
    <property type="match status" value="1"/>
</dbReference>
<gene>
    <name evidence="4" type="ORF">CTTA_4347</name>
</gene>
<dbReference type="AlphaFoldDB" id="A0A5A7MI32"/>
<evidence type="ECO:0000256" key="2">
    <source>
        <dbReference type="ARBA" id="ARBA00022833"/>
    </source>
</evidence>
<evidence type="ECO:0000313" key="4">
    <source>
        <dbReference type="EMBL" id="GEQ77342.1"/>
    </source>
</evidence>
<feature type="domain" description="CMP/dCMP-type deaminase" evidence="3">
    <location>
        <begin position="6"/>
        <end position="119"/>
    </location>
</feature>
<dbReference type="InterPro" id="IPR016193">
    <property type="entry name" value="Cytidine_deaminase-like"/>
</dbReference>
<dbReference type="InterPro" id="IPR016192">
    <property type="entry name" value="APOBEC/CMP_deaminase_Zn-bd"/>
</dbReference>
<comment type="caution">
    <text evidence="4">The sequence shown here is derived from an EMBL/GenBank/DDBJ whole genome shotgun (WGS) entry which is preliminary data.</text>
</comment>
<sequence>MSPTSGTPQQLMRLAVDLAHANRLQGGRPFGAVLARGNEVVATGVNEIIASHDPSTHAEMQAIRAGTQQRADPSLAGLSIYASGHPCPMCLAALVMNGAEQVFFAFDNQDAAPYGLSSEGTYQRLRLSLTPPPLPITRIDTGIRAAQLYGDEAWPAA</sequence>
<dbReference type="InterPro" id="IPR002125">
    <property type="entry name" value="CMP_dCMP_dom"/>
</dbReference>
<dbReference type="PANTHER" id="PTHR11079">
    <property type="entry name" value="CYTOSINE DEAMINASE FAMILY MEMBER"/>
    <property type="match status" value="1"/>
</dbReference>
<evidence type="ECO:0000256" key="1">
    <source>
        <dbReference type="ARBA" id="ARBA00022723"/>
    </source>
</evidence>
<dbReference type="Gene3D" id="3.40.140.10">
    <property type="entry name" value="Cytidine Deaminase, domain 2"/>
    <property type="match status" value="1"/>
</dbReference>
<dbReference type="CDD" id="cd01285">
    <property type="entry name" value="nucleoside_deaminase"/>
    <property type="match status" value="1"/>
</dbReference>
<dbReference type="EMBL" id="BKBW01000012">
    <property type="protein sequence ID" value="GEQ77342.1"/>
    <property type="molecule type" value="Genomic_DNA"/>
</dbReference>
<dbReference type="Pfam" id="PF00383">
    <property type="entry name" value="dCMP_cyt_deam_1"/>
    <property type="match status" value="1"/>
</dbReference>
<evidence type="ECO:0000313" key="5">
    <source>
        <dbReference type="Proteomes" id="UP000323105"/>
    </source>
</evidence>
<evidence type="ECO:0000259" key="3">
    <source>
        <dbReference type="PROSITE" id="PS51747"/>
    </source>
</evidence>
<dbReference type="GO" id="GO:0047974">
    <property type="term" value="F:guanosine deaminase activity"/>
    <property type="evidence" value="ECO:0007669"/>
    <property type="project" value="TreeGrafter"/>
</dbReference>
<dbReference type="PROSITE" id="PS51747">
    <property type="entry name" value="CYT_DCMP_DEAMINASES_2"/>
    <property type="match status" value="1"/>
</dbReference>
<keyword evidence="2" id="KW-0862">Zinc</keyword>
<reference evidence="4 5" key="1">
    <citation type="journal article" date="2019" name="Microbiol. Resour. Announc.">
        <title>Draft Genome Sequence of Comamonas testosteroni TA441, a Bacterium That Has a Cryptic Phenol Degradation Gene Cluster.</title>
        <authorList>
            <person name="Arai H."/>
            <person name="Ishii M."/>
        </authorList>
    </citation>
    <scope>NUCLEOTIDE SEQUENCE [LARGE SCALE GENOMIC DNA]</scope>
    <source>
        <strain evidence="4 5">TA441</strain>
    </source>
</reference>
<name>A0A5A7MI32_COMTE</name>
<keyword evidence="1" id="KW-0479">Metal-binding</keyword>
<protein>
    <submittedName>
        <fullName evidence="4">tRNA-specific adenosine deaminase</fullName>
    </submittedName>
</protein>
<accession>A0A5A7MI32</accession>
<dbReference type="PANTHER" id="PTHR11079:SF161">
    <property type="entry name" value="CMP_DCMP-TYPE DEAMINASE DOMAIN-CONTAINING PROTEIN"/>
    <property type="match status" value="1"/>
</dbReference>
<organism evidence="4 5">
    <name type="scientific">Comamonas testosteroni</name>
    <name type="common">Pseudomonas testosteroni</name>
    <dbReference type="NCBI Taxonomy" id="285"/>
    <lineage>
        <taxon>Bacteria</taxon>
        <taxon>Pseudomonadati</taxon>
        <taxon>Pseudomonadota</taxon>
        <taxon>Betaproteobacteria</taxon>
        <taxon>Burkholderiales</taxon>
        <taxon>Comamonadaceae</taxon>
        <taxon>Comamonas</taxon>
    </lineage>
</organism>
<dbReference type="GO" id="GO:0006152">
    <property type="term" value="P:purine nucleoside catabolic process"/>
    <property type="evidence" value="ECO:0007669"/>
    <property type="project" value="TreeGrafter"/>
</dbReference>
<dbReference type="Proteomes" id="UP000323105">
    <property type="component" value="Unassembled WGS sequence"/>
</dbReference>
<proteinExistence type="predicted"/>
<dbReference type="GO" id="GO:0008270">
    <property type="term" value="F:zinc ion binding"/>
    <property type="evidence" value="ECO:0007669"/>
    <property type="project" value="InterPro"/>
</dbReference>